<feature type="region of interest" description="Disordered" evidence="1">
    <location>
        <begin position="43"/>
        <end position="144"/>
    </location>
</feature>
<dbReference type="AlphaFoldDB" id="A0A1Q9F0T3"/>
<gene>
    <name evidence="2" type="ORF">AK812_SmicGene2749</name>
</gene>
<dbReference type="Proteomes" id="UP000186817">
    <property type="component" value="Unassembled WGS sequence"/>
</dbReference>
<feature type="compositionally biased region" description="Basic and acidic residues" evidence="1">
    <location>
        <begin position="111"/>
        <end position="128"/>
    </location>
</feature>
<reference evidence="2 3" key="1">
    <citation type="submission" date="2016-02" db="EMBL/GenBank/DDBJ databases">
        <title>Genome analysis of coral dinoflagellate symbionts highlights evolutionary adaptations to a symbiotic lifestyle.</title>
        <authorList>
            <person name="Aranda M."/>
            <person name="Li Y."/>
            <person name="Liew Y.J."/>
            <person name="Baumgarten S."/>
            <person name="Simakov O."/>
            <person name="Wilson M."/>
            <person name="Piel J."/>
            <person name="Ashoor H."/>
            <person name="Bougouffa S."/>
            <person name="Bajic V.B."/>
            <person name="Ryu T."/>
            <person name="Ravasi T."/>
            <person name="Bayer T."/>
            <person name="Micklem G."/>
            <person name="Kim H."/>
            <person name="Bhak J."/>
            <person name="Lajeunesse T.C."/>
            <person name="Voolstra C.R."/>
        </authorList>
    </citation>
    <scope>NUCLEOTIDE SEQUENCE [LARGE SCALE GENOMIC DNA]</scope>
    <source>
        <strain evidence="2 3">CCMP2467</strain>
    </source>
</reference>
<accession>A0A1Q9F0T3</accession>
<dbReference type="EMBL" id="LSRX01000030">
    <property type="protein sequence ID" value="OLQ13308.1"/>
    <property type="molecule type" value="Genomic_DNA"/>
</dbReference>
<proteinExistence type="predicted"/>
<protein>
    <submittedName>
        <fullName evidence="2">Uncharacterized protein</fullName>
    </submittedName>
</protein>
<sequence length="144" mass="15353">MIEVSRLDNSFANANKLAEKLDLSMEDFRMQDSDLEAIVEPLSNSKAKDAEEAIAAEEADSIDPETPTVVEVPSQPWAEDLGRSVGGFTRSAPGGGTTGADKDDEAAAEAVKPKLPEDSTNELDRLGLEDLPPEAFDDFVGLGM</sequence>
<name>A0A1Q9F0T3_SYMMI</name>
<evidence type="ECO:0000313" key="3">
    <source>
        <dbReference type="Proteomes" id="UP000186817"/>
    </source>
</evidence>
<keyword evidence="3" id="KW-1185">Reference proteome</keyword>
<evidence type="ECO:0000313" key="2">
    <source>
        <dbReference type="EMBL" id="OLQ13308.1"/>
    </source>
</evidence>
<organism evidence="2 3">
    <name type="scientific">Symbiodinium microadriaticum</name>
    <name type="common">Dinoflagellate</name>
    <name type="synonym">Zooxanthella microadriatica</name>
    <dbReference type="NCBI Taxonomy" id="2951"/>
    <lineage>
        <taxon>Eukaryota</taxon>
        <taxon>Sar</taxon>
        <taxon>Alveolata</taxon>
        <taxon>Dinophyceae</taxon>
        <taxon>Suessiales</taxon>
        <taxon>Symbiodiniaceae</taxon>
        <taxon>Symbiodinium</taxon>
    </lineage>
</organism>
<comment type="caution">
    <text evidence="2">The sequence shown here is derived from an EMBL/GenBank/DDBJ whole genome shotgun (WGS) entry which is preliminary data.</text>
</comment>
<feature type="compositionally biased region" description="Acidic residues" evidence="1">
    <location>
        <begin position="52"/>
        <end position="63"/>
    </location>
</feature>
<evidence type="ECO:0000256" key="1">
    <source>
        <dbReference type="SAM" id="MobiDB-lite"/>
    </source>
</evidence>